<sequence>MTAIETPPGLERPDDGRNRRGGLDRRRLDHLLGFMTSLADATLRKAFVAHLGDLKLRPVEFSILALLAVNQRVTQKKLCLALDTPAPNLVVVLTRLQERGLLRRIRSDEDRREQHVQLTDEGRQLADRAHARSLAMEAEALSVLTEGERLLLAELLRKIAAGGRRT</sequence>
<dbReference type="PRINTS" id="PR00598">
    <property type="entry name" value="HTHMARR"/>
</dbReference>
<evidence type="ECO:0000256" key="1">
    <source>
        <dbReference type="SAM" id="MobiDB-lite"/>
    </source>
</evidence>
<gene>
    <name evidence="3" type="ORF">GCM10009097_04110</name>
</gene>
<reference evidence="3 4" key="1">
    <citation type="journal article" date="2019" name="Int. J. Syst. Evol. Microbiol.">
        <title>The Global Catalogue of Microorganisms (GCM) 10K type strain sequencing project: providing services to taxonomists for standard genome sequencing and annotation.</title>
        <authorList>
            <consortium name="The Broad Institute Genomics Platform"/>
            <consortium name="The Broad Institute Genome Sequencing Center for Infectious Disease"/>
            <person name="Wu L."/>
            <person name="Ma J."/>
        </authorList>
    </citation>
    <scope>NUCLEOTIDE SEQUENCE [LARGE SCALE GENOMIC DNA]</scope>
    <source>
        <strain evidence="3 4">JCM 14330</strain>
    </source>
</reference>
<dbReference type="PROSITE" id="PS50995">
    <property type="entry name" value="HTH_MARR_2"/>
    <property type="match status" value="1"/>
</dbReference>
<dbReference type="InterPro" id="IPR039422">
    <property type="entry name" value="MarR/SlyA-like"/>
</dbReference>
<dbReference type="InterPro" id="IPR000835">
    <property type="entry name" value="HTH_MarR-typ"/>
</dbReference>
<keyword evidence="4" id="KW-1185">Reference proteome</keyword>
<comment type="caution">
    <text evidence="3">The sequence shown here is derived from an EMBL/GenBank/DDBJ whole genome shotgun (WGS) entry which is preliminary data.</text>
</comment>
<feature type="domain" description="HTH marR-type" evidence="2">
    <location>
        <begin position="25"/>
        <end position="161"/>
    </location>
</feature>
<organism evidence="3 4">
    <name type="scientific">Pigmentiphaga daeguensis</name>
    <dbReference type="NCBI Taxonomy" id="414049"/>
    <lineage>
        <taxon>Bacteria</taxon>
        <taxon>Pseudomonadati</taxon>
        <taxon>Pseudomonadota</taxon>
        <taxon>Betaproteobacteria</taxon>
        <taxon>Burkholderiales</taxon>
        <taxon>Alcaligenaceae</taxon>
        <taxon>Pigmentiphaga</taxon>
    </lineage>
</organism>
<accession>A0ABN1B791</accession>
<dbReference type="Pfam" id="PF12802">
    <property type="entry name" value="MarR_2"/>
    <property type="match status" value="1"/>
</dbReference>
<dbReference type="PANTHER" id="PTHR33164">
    <property type="entry name" value="TRANSCRIPTIONAL REGULATOR, MARR FAMILY"/>
    <property type="match status" value="1"/>
</dbReference>
<evidence type="ECO:0000313" key="3">
    <source>
        <dbReference type="EMBL" id="GAA0491609.1"/>
    </source>
</evidence>
<dbReference type="EMBL" id="BAAAEN010000001">
    <property type="protein sequence ID" value="GAA0491609.1"/>
    <property type="molecule type" value="Genomic_DNA"/>
</dbReference>
<dbReference type="SMART" id="SM00347">
    <property type="entry name" value="HTH_MARR"/>
    <property type="match status" value="1"/>
</dbReference>
<name>A0ABN1B791_9BURK</name>
<protein>
    <recommendedName>
        <fullName evidence="2">HTH marR-type domain-containing protein</fullName>
    </recommendedName>
</protein>
<dbReference type="InterPro" id="IPR036390">
    <property type="entry name" value="WH_DNA-bd_sf"/>
</dbReference>
<feature type="region of interest" description="Disordered" evidence="1">
    <location>
        <begin position="1"/>
        <end position="22"/>
    </location>
</feature>
<evidence type="ECO:0000313" key="4">
    <source>
        <dbReference type="Proteomes" id="UP001501706"/>
    </source>
</evidence>
<dbReference type="RefSeq" id="WP_165962990.1">
    <property type="nucleotide sequence ID" value="NZ_BAAAEN010000001.1"/>
</dbReference>
<proteinExistence type="predicted"/>
<feature type="compositionally biased region" description="Basic and acidic residues" evidence="1">
    <location>
        <begin position="11"/>
        <end position="22"/>
    </location>
</feature>
<dbReference type="InterPro" id="IPR036388">
    <property type="entry name" value="WH-like_DNA-bd_sf"/>
</dbReference>
<dbReference type="Gene3D" id="1.10.10.10">
    <property type="entry name" value="Winged helix-like DNA-binding domain superfamily/Winged helix DNA-binding domain"/>
    <property type="match status" value="1"/>
</dbReference>
<dbReference type="SUPFAM" id="SSF46785">
    <property type="entry name" value="Winged helix' DNA-binding domain"/>
    <property type="match status" value="1"/>
</dbReference>
<dbReference type="Proteomes" id="UP001501706">
    <property type="component" value="Unassembled WGS sequence"/>
</dbReference>
<evidence type="ECO:0000259" key="2">
    <source>
        <dbReference type="PROSITE" id="PS50995"/>
    </source>
</evidence>
<dbReference type="PANTHER" id="PTHR33164:SF43">
    <property type="entry name" value="HTH-TYPE TRANSCRIPTIONAL REPRESSOR YETL"/>
    <property type="match status" value="1"/>
</dbReference>